<dbReference type="Proteomes" id="UP000199323">
    <property type="component" value="Unassembled WGS sequence"/>
</dbReference>
<reference evidence="2 3" key="1">
    <citation type="submission" date="2016-10" db="EMBL/GenBank/DDBJ databases">
        <authorList>
            <person name="de Groot N.N."/>
        </authorList>
    </citation>
    <scope>NUCLEOTIDE SEQUENCE [LARGE SCALE GENOMIC DNA]</scope>
    <source>
        <strain evidence="2 3">CGMCC 4.3510</strain>
    </source>
</reference>
<dbReference type="Gene3D" id="1.10.260.40">
    <property type="entry name" value="lambda repressor-like DNA-binding domains"/>
    <property type="match status" value="1"/>
</dbReference>
<evidence type="ECO:0000313" key="2">
    <source>
        <dbReference type="EMBL" id="SFF66821.1"/>
    </source>
</evidence>
<dbReference type="SMART" id="SM00530">
    <property type="entry name" value="HTH_XRE"/>
    <property type="match status" value="1"/>
</dbReference>
<proteinExistence type="predicted"/>
<gene>
    <name evidence="2" type="ORF">SAMN05216251_123124</name>
</gene>
<dbReference type="STRING" id="380248.SAMN05216251_123124"/>
<dbReference type="SUPFAM" id="SSF47413">
    <property type="entry name" value="lambda repressor-like DNA-binding domains"/>
    <property type="match status" value="1"/>
</dbReference>
<dbReference type="EMBL" id="FONG01000023">
    <property type="protein sequence ID" value="SFF66821.1"/>
    <property type="molecule type" value="Genomic_DNA"/>
</dbReference>
<dbReference type="PANTHER" id="PTHR35010:SF2">
    <property type="entry name" value="BLL4672 PROTEIN"/>
    <property type="match status" value="1"/>
</dbReference>
<dbReference type="GO" id="GO:0003677">
    <property type="term" value="F:DNA binding"/>
    <property type="evidence" value="ECO:0007669"/>
    <property type="project" value="InterPro"/>
</dbReference>
<evidence type="ECO:0000259" key="1">
    <source>
        <dbReference type="PROSITE" id="PS50943"/>
    </source>
</evidence>
<dbReference type="PANTHER" id="PTHR35010">
    <property type="entry name" value="BLL4672 PROTEIN-RELATED"/>
    <property type="match status" value="1"/>
</dbReference>
<feature type="domain" description="HTH cro/C1-type" evidence="1">
    <location>
        <begin position="62"/>
        <end position="113"/>
    </location>
</feature>
<evidence type="ECO:0000313" key="3">
    <source>
        <dbReference type="Proteomes" id="UP000199323"/>
    </source>
</evidence>
<name>A0A1I2KNX9_9ACTN</name>
<organism evidence="2 3">
    <name type="scientific">Actinacidiphila alni</name>
    <dbReference type="NCBI Taxonomy" id="380248"/>
    <lineage>
        <taxon>Bacteria</taxon>
        <taxon>Bacillati</taxon>
        <taxon>Actinomycetota</taxon>
        <taxon>Actinomycetes</taxon>
        <taxon>Kitasatosporales</taxon>
        <taxon>Streptomycetaceae</taxon>
        <taxon>Actinacidiphila</taxon>
    </lineage>
</organism>
<protein>
    <submittedName>
        <fullName evidence="2">Helix-turn-helix domain-containing protein</fullName>
    </submittedName>
</protein>
<keyword evidence="3" id="KW-1185">Reference proteome</keyword>
<dbReference type="Pfam" id="PF17765">
    <property type="entry name" value="MLTR_LBD"/>
    <property type="match status" value="1"/>
</dbReference>
<dbReference type="Pfam" id="PF13560">
    <property type="entry name" value="HTH_31"/>
    <property type="match status" value="1"/>
</dbReference>
<dbReference type="AlphaFoldDB" id="A0A1I2KNX9"/>
<dbReference type="PROSITE" id="PS50943">
    <property type="entry name" value="HTH_CROC1"/>
    <property type="match status" value="1"/>
</dbReference>
<accession>A0A1I2KNX9</accession>
<dbReference type="Gene3D" id="3.30.450.180">
    <property type="match status" value="1"/>
</dbReference>
<dbReference type="CDD" id="cd00093">
    <property type="entry name" value="HTH_XRE"/>
    <property type="match status" value="1"/>
</dbReference>
<sequence>MRARGAPCRTWYWQYVLGLPVPTDRTDNGVMDNDGSLRQFLMSRRARLRPEDVGLPASPTPRRQPGLRREEVAVLAGVSVDYYARLEQGRIGRVSDQVLTAIEQALRLDVLECRHLRALVETRTGGPRRAARSDAGSRDSARAGLWELVRSLDPLPAMVQSRRMDVLAANASAKVLLTDFDRMPRKDRNIVRWLFTDPRARERYPDWDEVAANTVAALRGARDPLFHDPELERLVGELSVASPEFAARWADYRLFQHSHGTKRIFHQTVGVLDLRYETFPVPDTEGQTLTIYTAPKGSAAADRLHLLLSWNAPAADATQIHRHSPSD</sequence>
<dbReference type="InterPro" id="IPR010982">
    <property type="entry name" value="Lambda_DNA-bd_dom_sf"/>
</dbReference>
<dbReference type="InterPro" id="IPR041413">
    <property type="entry name" value="MLTR_LBD"/>
</dbReference>
<dbReference type="InterPro" id="IPR001387">
    <property type="entry name" value="Cro/C1-type_HTH"/>
</dbReference>